<dbReference type="Proteomes" id="UP000008909">
    <property type="component" value="Unassembled WGS sequence"/>
</dbReference>
<reference key="2">
    <citation type="submission" date="2011-10" db="EMBL/GenBank/DDBJ databases">
        <title>The genome and transcriptome sequence of Clonorchis sinensis provide insights into the carcinogenic liver fluke.</title>
        <authorList>
            <person name="Wang X."/>
            <person name="Huang Y."/>
            <person name="Chen W."/>
            <person name="Liu H."/>
            <person name="Guo L."/>
            <person name="Chen Y."/>
            <person name="Luo F."/>
            <person name="Zhou W."/>
            <person name="Sun J."/>
            <person name="Mao Q."/>
            <person name="Liang P."/>
            <person name="Zhou C."/>
            <person name="Tian Y."/>
            <person name="Men J."/>
            <person name="Lv X."/>
            <person name="Huang L."/>
            <person name="Zhou J."/>
            <person name="Hu Y."/>
            <person name="Li R."/>
            <person name="Zhang F."/>
            <person name="Lei H."/>
            <person name="Li X."/>
            <person name="Hu X."/>
            <person name="Liang C."/>
            <person name="Xu J."/>
            <person name="Wu Z."/>
            <person name="Yu X."/>
        </authorList>
    </citation>
    <scope>NUCLEOTIDE SEQUENCE</scope>
    <source>
        <strain>Henan</strain>
    </source>
</reference>
<organism evidence="5 6">
    <name type="scientific">Clonorchis sinensis</name>
    <name type="common">Chinese liver fluke</name>
    <dbReference type="NCBI Taxonomy" id="79923"/>
    <lineage>
        <taxon>Eukaryota</taxon>
        <taxon>Metazoa</taxon>
        <taxon>Spiralia</taxon>
        <taxon>Lophotrochozoa</taxon>
        <taxon>Platyhelminthes</taxon>
        <taxon>Trematoda</taxon>
        <taxon>Digenea</taxon>
        <taxon>Opisthorchiida</taxon>
        <taxon>Opisthorchiata</taxon>
        <taxon>Opisthorchiidae</taxon>
        <taxon>Clonorchis</taxon>
    </lineage>
</organism>
<feature type="region of interest" description="Disordered" evidence="2">
    <location>
        <begin position="652"/>
        <end position="677"/>
    </location>
</feature>
<keyword evidence="6" id="KW-1185">Reference proteome</keyword>
<dbReference type="Gene3D" id="3.30.160.60">
    <property type="entry name" value="Classic Zinc Finger"/>
    <property type="match status" value="1"/>
</dbReference>
<dbReference type="InterPro" id="IPR013087">
    <property type="entry name" value="Znf_C2H2_type"/>
</dbReference>
<protein>
    <submittedName>
        <fullName evidence="5">PR domain zinc finger protein 14</fullName>
    </submittedName>
</protein>
<feature type="domain" description="C2H2-type" evidence="3">
    <location>
        <begin position="681"/>
        <end position="712"/>
    </location>
</feature>
<proteinExistence type="predicted"/>
<keyword evidence="1" id="KW-0862">Zinc</keyword>
<dbReference type="PROSITE" id="PS50280">
    <property type="entry name" value="SET"/>
    <property type="match status" value="1"/>
</dbReference>
<dbReference type="PROSITE" id="PS50157">
    <property type="entry name" value="ZINC_FINGER_C2H2_2"/>
    <property type="match status" value="1"/>
</dbReference>
<dbReference type="Gene3D" id="2.170.270.10">
    <property type="entry name" value="SET domain"/>
    <property type="match status" value="1"/>
</dbReference>
<evidence type="ECO:0000313" key="6">
    <source>
        <dbReference type="Proteomes" id="UP000008909"/>
    </source>
</evidence>
<reference evidence="5" key="1">
    <citation type="journal article" date="2011" name="Genome Biol.">
        <title>The draft genome of the carcinogenic human liver fluke Clonorchis sinensis.</title>
        <authorList>
            <person name="Wang X."/>
            <person name="Chen W."/>
            <person name="Huang Y."/>
            <person name="Sun J."/>
            <person name="Men J."/>
            <person name="Liu H."/>
            <person name="Luo F."/>
            <person name="Guo L."/>
            <person name="Lv X."/>
            <person name="Deng C."/>
            <person name="Zhou C."/>
            <person name="Fan Y."/>
            <person name="Li X."/>
            <person name="Huang L."/>
            <person name="Hu Y."/>
            <person name="Liang C."/>
            <person name="Hu X."/>
            <person name="Xu J."/>
            <person name="Yu X."/>
        </authorList>
    </citation>
    <scope>NUCLEOTIDE SEQUENCE [LARGE SCALE GENOMIC DNA]</scope>
    <source>
        <strain evidence="5">Henan</strain>
    </source>
</reference>
<dbReference type="InterPro" id="IPR001214">
    <property type="entry name" value="SET_dom"/>
</dbReference>
<feature type="domain" description="SET" evidence="4">
    <location>
        <begin position="346"/>
        <end position="488"/>
    </location>
</feature>
<evidence type="ECO:0000256" key="2">
    <source>
        <dbReference type="SAM" id="MobiDB-lite"/>
    </source>
</evidence>
<evidence type="ECO:0000256" key="1">
    <source>
        <dbReference type="PROSITE-ProRule" id="PRU00042"/>
    </source>
</evidence>
<evidence type="ECO:0000313" key="5">
    <source>
        <dbReference type="EMBL" id="GAA48362.1"/>
    </source>
</evidence>
<accession>G7Y5X6</accession>
<dbReference type="GO" id="GO:0008270">
    <property type="term" value="F:zinc ion binding"/>
    <property type="evidence" value="ECO:0007669"/>
    <property type="project" value="UniProtKB-KW"/>
</dbReference>
<dbReference type="AlphaFoldDB" id="G7Y5X6"/>
<evidence type="ECO:0000259" key="4">
    <source>
        <dbReference type="PROSITE" id="PS50280"/>
    </source>
</evidence>
<dbReference type="EMBL" id="DF142885">
    <property type="protein sequence ID" value="GAA48362.1"/>
    <property type="molecule type" value="Genomic_DNA"/>
</dbReference>
<dbReference type="InterPro" id="IPR046341">
    <property type="entry name" value="SET_dom_sf"/>
</dbReference>
<feature type="non-terminal residue" evidence="5">
    <location>
        <position position="811"/>
    </location>
</feature>
<sequence>MSPKSPYKLHEDSFIEKEHLISKLTGACDDAVLRRMLSDDTKFCRSLIHVHTYDYLSESYLHKPEEIGFHFSRYIQFDDLGSRGVGRETRQTIVQTEVYYHRFISGNEWDTVGQFGMFAVIKEGIGQSTSPSIPVNNMDDSYFNSALGGQLQSGIHTELPLKDSVMRNLSSLCPFKLPIGVVPPPPPDILLAALQKCHRENFQSNPATYHPAEYVQTMDRPQQCPGLMSASNNTPQIPTQQPLFVNSSVFQQWLFHLTNRFPTPIKDEENKCGLKSYAATPIADRGDQPTQTFPRFPFKPESTDSKHLPPKVRRRTPMSIQEILSGKFTVTGASMRHESQATDNEPVVVVCASNGTGRPRIVAQRTIEEGTYFGPWLLYKTKSETQQGIEQKASRSLHGNFRYKLAPSGLPPSLQWMSLVHRESHNAQVNENKSPNLVQIEVSQSHNPFFKGPLPVQPQAIGCQEKKHVFFRAIRKVLPGEELILNCVNQLGDDFSTNHACNETAESLSCAGPHTIHQGIPAIPLVKAPILDASSSKAYYRKQHKAMEPMKTQLCWQSLNKNSTSWVEDLQHFNKVHPRVTCPSQLTAVDLCNQKFGKYLCAATGQGFVEGRGAKTTHRDQFSLHSAQNSNEAKALFDKQRKESPALLLSAHRSVTSTGESPRGQLPPAHKKESFEGGEGYSCEYCGKMFAYQYYRDKHLKYTRCVDQGNRKYPCKLCSRRAKRFVGCRRIFSNLMSSVLRLAKNLRRRHATSDNTWCVHVLYLNDANRLCWNENFVYGAAMSDCLSELYATETPAHEPPERTKIIKDECR</sequence>
<keyword evidence="1" id="KW-0479">Metal-binding</keyword>
<gene>
    <name evidence="5" type="ORF">CLF_101514</name>
</gene>
<name>G7Y5X6_CLOSI</name>
<keyword evidence="1" id="KW-0863">Zinc-finger</keyword>
<evidence type="ECO:0000259" key="3">
    <source>
        <dbReference type="PROSITE" id="PS50157"/>
    </source>
</evidence>